<dbReference type="CDD" id="cd03349">
    <property type="entry name" value="LbH_XAT"/>
    <property type="match status" value="1"/>
</dbReference>
<dbReference type="Proteomes" id="UP000005850">
    <property type="component" value="Chromosome"/>
</dbReference>
<dbReference type="STRING" id="1042163.BRLA_c020080"/>
<dbReference type="PROSITE" id="PS00101">
    <property type="entry name" value="HEXAPEP_TRANSFERASES"/>
    <property type="match status" value="1"/>
</dbReference>
<evidence type="ECO:0000313" key="3">
    <source>
        <dbReference type="EMBL" id="AIG26329.1"/>
    </source>
</evidence>
<dbReference type="InterPro" id="IPR011004">
    <property type="entry name" value="Trimer_LpxA-like_sf"/>
</dbReference>
<keyword evidence="1 3" id="KW-0808">Transferase</keyword>
<evidence type="ECO:0000256" key="2">
    <source>
        <dbReference type="ARBA" id="ARBA00022737"/>
    </source>
</evidence>
<dbReference type="PANTHER" id="PTHR43300:SF11">
    <property type="entry name" value="ACETYLTRANSFERASE RV3034C-RELATED"/>
    <property type="match status" value="1"/>
</dbReference>
<dbReference type="Gene3D" id="2.160.10.10">
    <property type="entry name" value="Hexapeptide repeat proteins"/>
    <property type="match status" value="1"/>
</dbReference>
<dbReference type="EMBL" id="CP007806">
    <property type="protein sequence ID" value="AIG26329.1"/>
    <property type="molecule type" value="Genomic_DNA"/>
</dbReference>
<gene>
    <name evidence="3" type="ORF">BRLA_c020080</name>
</gene>
<sequence length="94" mass="10364">MVGNDVWIGMDACIMPGVKIGDGAIIAAKSVVTKDVQPYTIVGGNPSKELKKRFSDNIITALLDVAWWEWDIEKISNHIDIIMNGDRAALLHMK</sequence>
<keyword evidence="4" id="KW-1185">Reference proteome</keyword>
<dbReference type="EC" id="2.3.1.-" evidence="3"/>
<evidence type="ECO:0000313" key="4">
    <source>
        <dbReference type="Proteomes" id="UP000005850"/>
    </source>
</evidence>
<protein>
    <submittedName>
        <fullName evidence="3">Virginiamycin A acetyltransferase</fullName>
        <ecNumber evidence="3">2.3.1.-</ecNumber>
    </submittedName>
</protein>
<accession>A0A075R3A7</accession>
<dbReference type="Pfam" id="PF00132">
    <property type="entry name" value="Hexapep"/>
    <property type="match status" value="1"/>
</dbReference>
<dbReference type="InterPro" id="IPR001451">
    <property type="entry name" value="Hexapep"/>
</dbReference>
<dbReference type="eggNOG" id="COG0110">
    <property type="taxonomic scope" value="Bacteria"/>
</dbReference>
<dbReference type="GO" id="GO:0016746">
    <property type="term" value="F:acyltransferase activity"/>
    <property type="evidence" value="ECO:0007669"/>
    <property type="project" value="UniProtKB-KW"/>
</dbReference>
<evidence type="ECO:0000256" key="1">
    <source>
        <dbReference type="ARBA" id="ARBA00022679"/>
    </source>
</evidence>
<dbReference type="SUPFAM" id="SSF51161">
    <property type="entry name" value="Trimeric LpxA-like enzymes"/>
    <property type="match status" value="1"/>
</dbReference>
<dbReference type="PANTHER" id="PTHR43300">
    <property type="entry name" value="ACETYLTRANSFERASE"/>
    <property type="match status" value="1"/>
</dbReference>
<dbReference type="AlphaFoldDB" id="A0A075R3A7"/>
<organism evidence="3 4">
    <name type="scientific">Brevibacillus laterosporus LMG 15441</name>
    <dbReference type="NCBI Taxonomy" id="1042163"/>
    <lineage>
        <taxon>Bacteria</taxon>
        <taxon>Bacillati</taxon>
        <taxon>Bacillota</taxon>
        <taxon>Bacilli</taxon>
        <taxon>Bacillales</taxon>
        <taxon>Paenibacillaceae</taxon>
        <taxon>Brevibacillus</taxon>
    </lineage>
</organism>
<dbReference type="HOGENOM" id="CLU_051638_5_2_9"/>
<dbReference type="KEGG" id="blr:BRLA_c020080"/>
<dbReference type="InterPro" id="IPR050179">
    <property type="entry name" value="Trans_hexapeptide_repeat"/>
</dbReference>
<reference evidence="3 4" key="1">
    <citation type="journal article" date="2011" name="J. Bacteriol.">
        <title>Genome sequence of Brevibacillus laterosporus LMG 15441, a pathogen of invertebrates.</title>
        <authorList>
            <person name="Djukic M."/>
            <person name="Poehlein A."/>
            <person name="Thurmer A."/>
            <person name="Daniel R."/>
        </authorList>
    </citation>
    <scope>NUCLEOTIDE SEQUENCE [LARGE SCALE GENOMIC DNA]</scope>
    <source>
        <strain evidence="3 4">LMG 15441</strain>
    </source>
</reference>
<name>A0A075R3A7_BRELA</name>
<keyword evidence="2" id="KW-0677">Repeat</keyword>
<dbReference type="InterPro" id="IPR018357">
    <property type="entry name" value="Hexapep_transf_CS"/>
</dbReference>
<keyword evidence="3" id="KW-0012">Acyltransferase</keyword>
<proteinExistence type="predicted"/>